<dbReference type="EMBL" id="JBJUIK010000011">
    <property type="protein sequence ID" value="KAL3512078.1"/>
    <property type="molecule type" value="Genomic_DNA"/>
</dbReference>
<accession>A0ABD2YYV7</accession>
<sequence>MDASLLCFCLYILLLPFLAFNTWHKEVPGKDCSVTGTESREPAGLAGPSSERYVLDSRGALVEGKLWFVEKGLFLAIPLFFLFGCEDRRSLSCCLEMMSYGHS</sequence>
<keyword evidence="1" id="KW-0732">Signal</keyword>
<feature type="chain" id="PRO_5044769493" evidence="1">
    <location>
        <begin position="25"/>
        <end position="103"/>
    </location>
</feature>
<name>A0ABD2YYV7_9GENT</name>
<evidence type="ECO:0000313" key="3">
    <source>
        <dbReference type="Proteomes" id="UP001630127"/>
    </source>
</evidence>
<proteinExistence type="predicted"/>
<reference evidence="2 3" key="1">
    <citation type="submission" date="2024-11" db="EMBL/GenBank/DDBJ databases">
        <title>A near-complete genome assembly of Cinchona calisaya.</title>
        <authorList>
            <person name="Lian D.C."/>
            <person name="Zhao X.W."/>
            <person name="Wei L."/>
        </authorList>
    </citation>
    <scope>NUCLEOTIDE SEQUENCE [LARGE SCALE GENOMIC DNA]</scope>
    <source>
        <tissue evidence="2">Nenye</tissue>
    </source>
</reference>
<feature type="signal peptide" evidence="1">
    <location>
        <begin position="1"/>
        <end position="24"/>
    </location>
</feature>
<evidence type="ECO:0000313" key="2">
    <source>
        <dbReference type="EMBL" id="KAL3512078.1"/>
    </source>
</evidence>
<gene>
    <name evidence="2" type="ORF">ACH5RR_024795</name>
</gene>
<dbReference type="AlphaFoldDB" id="A0ABD2YYV7"/>
<dbReference type="Proteomes" id="UP001630127">
    <property type="component" value="Unassembled WGS sequence"/>
</dbReference>
<comment type="caution">
    <text evidence="2">The sequence shown here is derived from an EMBL/GenBank/DDBJ whole genome shotgun (WGS) entry which is preliminary data.</text>
</comment>
<organism evidence="2 3">
    <name type="scientific">Cinchona calisaya</name>
    <dbReference type="NCBI Taxonomy" id="153742"/>
    <lineage>
        <taxon>Eukaryota</taxon>
        <taxon>Viridiplantae</taxon>
        <taxon>Streptophyta</taxon>
        <taxon>Embryophyta</taxon>
        <taxon>Tracheophyta</taxon>
        <taxon>Spermatophyta</taxon>
        <taxon>Magnoliopsida</taxon>
        <taxon>eudicotyledons</taxon>
        <taxon>Gunneridae</taxon>
        <taxon>Pentapetalae</taxon>
        <taxon>asterids</taxon>
        <taxon>lamiids</taxon>
        <taxon>Gentianales</taxon>
        <taxon>Rubiaceae</taxon>
        <taxon>Cinchonoideae</taxon>
        <taxon>Cinchoneae</taxon>
        <taxon>Cinchona</taxon>
    </lineage>
</organism>
<evidence type="ECO:0000256" key="1">
    <source>
        <dbReference type="SAM" id="SignalP"/>
    </source>
</evidence>
<keyword evidence="3" id="KW-1185">Reference proteome</keyword>
<protein>
    <submittedName>
        <fullName evidence="2">Uncharacterized protein</fullName>
    </submittedName>
</protein>